<dbReference type="Proteomes" id="UP000187526">
    <property type="component" value="Unassembled WGS sequence"/>
</dbReference>
<name>A0A1R1ICT3_9RHOO</name>
<feature type="compositionally biased region" description="Pro residues" evidence="1">
    <location>
        <begin position="1"/>
        <end position="27"/>
    </location>
</feature>
<feature type="domain" description="Cds6 C-terminal" evidence="2">
    <location>
        <begin position="43"/>
        <end position="146"/>
    </location>
</feature>
<proteinExistence type="predicted"/>
<evidence type="ECO:0000256" key="1">
    <source>
        <dbReference type="SAM" id="MobiDB-lite"/>
    </source>
</evidence>
<dbReference type="EMBL" id="MTHD01000001">
    <property type="protein sequence ID" value="OMG56588.1"/>
    <property type="molecule type" value="Genomic_DNA"/>
</dbReference>
<evidence type="ECO:0000313" key="3">
    <source>
        <dbReference type="EMBL" id="OMG56588.1"/>
    </source>
</evidence>
<organism evidence="3 4">
    <name type="scientific">Azonexus hydrophilus</name>
    <dbReference type="NCBI Taxonomy" id="418702"/>
    <lineage>
        <taxon>Bacteria</taxon>
        <taxon>Pseudomonadati</taxon>
        <taxon>Pseudomonadota</taxon>
        <taxon>Betaproteobacteria</taxon>
        <taxon>Rhodocyclales</taxon>
        <taxon>Azonexaceae</taxon>
        <taxon>Azonexus</taxon>
    </lineage>
</organism>
<dbReference type="InterPro" id="IPR032710">
    <property type="entry name" value="NTF2-like_dom_sf"/>
</dbReference>
<dbReference type="InterPro" id="IPR056203">
    <property type="entry name" value="Cds6_C"/>
</dbReference>
<dbReference type="Gene3D" id="3.10.450.50">
    <property type="match status" value="1"/>
</dbReference>
<comment type="caution">
    <text evidence="3">The sequence shown here is derived from an EMBL/GenBank/DDBJ whole genome shotgun (WGS) entry which is preliminary data.</text>
</comment>
<feature type="region of interest" description="Disordered" evidence="1">
    <location>
        <begin position="1"/>
        <end position="36"/>
    </location>
</feature>
<dbReference type="STRING" id="418702.BJN45_02940"/>
<reference evidence="3 4" key="1">
    <citation type="submission" date="2016-10" db="EMBL/GenBank/DDBJ databases">
        <title>Alkaliphiles isolated from bioreactors.</title>
        <authorList>
            <person name="Salah Z."/>
            <person name="Rout S.P."/>
            <person name="Humphreys P.N."/>
        </authorList>
    </citation>
    <scope>NUCLEOTIDE SEQUENCE [LARGE SCALE GENOMIC DNA]</scope>
    <source>
        <strain evidence="3 4">ZS02</strain>
    </source>
</reference>
<accession>A0A1R1ICT3</accession>
<evidence type="ECO:0000313" key="4">
    <source>
        <dbReference type="Proteomes" id="UP000187526"/>
    </source>
</evidence>
<gene>
    <name evidence="3" type="ORF">BJN45_02940</name>
</gene>
<dbReference type="AlphaFoldDB" id="A0A1R1ICT3"/>
<sequence length="154" mass="17444">MEQEAPPAPPVAIAPPPAPSAPMPMPAPSAAQAALAPQAERSLREFLDGWRNAWAERDIAAYLQHYHPDFKGQAASPEQWRAARQRIISRAGEIELQLGQPEIRLEGSDRAWLTFAQRYRSKALNDEGIKQLQLRRTDGRWLIEQETFTPNRRK</sequence>
<dbReference type="SUPFAM" id="SSF54427">
    <property type="entry name" value="NTF2-like"/>
    <property type="match status" value="1"/>
</dbReference>
<keyword evidence="4" id="KW-1185">Reference proteome</keyword>
<evidence type="ECO:0000259" key="2">
    <source>
        <dbReference type="Pfam" id="PF24125"/>
    </source>
</evidence>
<protein>
    <recommendedName>
        <fullName evidence="2">Cds6 C-terminal domain-containing protein</fullName>
    </recommendedName>
</protein>
<dbReference type="Pfam" id="PF24125">
    <property type="entry name" value="Cds6_C"/>
    <property type="match status" value="1"/>
</dbReference>